<proteinExistence type="predicted"/>
<sequence>MTLIPDLLFLGCYRGMETVGADIALQLLKFLRVMGVGARLPGLSNLLSKVKCRSAQLGNLWKITTGHRKHVTSKNEHVGCPKTCPGHKYIGMAPTREVNLREATAADWAGISLETLQNMIRDEYNVPSEVLKTAREEQKRRAQNTVVMDAVGYDSPEGSSPAQEKRVLHLIFIADPHEAIDLPDPTESVSKAREKSNYPTVHISEESYNWAKAELPKYIFEVPTPEGCREKSGMKWVVTWQWVYFILRLRVVSSVRFEVVVWEIGEMLACALSGTRHEDSAWATLCDADVVLGSSMDLDRDFTETALELEAGRYTQFVQALYELAELTCLYPPPREMMAFGDKGRLISNLDKIAHHFTKTTRPQTRRLSYLEPLPKDGVLKRGFSEGGNDVWLAEDQVHFPGDGQLIGERSWMGMTTGNGMIFKDFWLWQAYNSLLRDPKFGEVHVFMVGGAVSRMYWVWNTPPSEGGDDLADVKGKPVTQVIPLEELSSMASHVRLFDPVNTGLSDESLEKGYQDLVNFATITLSGLIIRERSQLGTHSSLTYFARLDIGVWEYEPNRFDFYVNEVTRGSATGLYCRGDMGEFSPFIDDLAASLPLWVDHAAPVPTNLIDPSFLTKIRSLLSEDDRMLVDQEDDDKGDGDRISEDKDAYIPSGSPEY</sequence>
<feature type="region of interest" description="Disordered" evidence="1">
    <location>
        <begin position="629"/>
        <end position="658"/>
    </location>
</feature>
<gene>
    <name evidence="2" type="ORF">STEHIDRAFT_116815</name>
</gene>
<dbReference type="GeneID" id="18796000"/>
<evidence type="ECO:0000313" key="2">
    <source>
        <dbReference type="EMBL" id="EIM79066.1"/>
    </source>
</evidence>
<organism evidence="2 3">
    <name type="scientific">Stereum hirsutum (strain FP-91666)</name>
    <name type="common">White-rot fungus</name>
    <dbReference type="NCBI Taxonomy" id="721885"/>
    <lineage>
        <taxon>Eukaryota</taxon>
        <taxon>Fungi</taxon>
        <taxon>Dikarya</taxon>
        <taxon>Basidiomycota</taxon>
        <taxon>Agaricomycotina</taxon>
        <taxon>Agaricomycetes</taxon>
        <taxon>Russulales</taxon>
        <taxon>Stereaceae</taxon>
        <taxon>Stereum</taxon>
    </lineage>
</organism>
<reference evidence="3" key="1">
    <citation type="journal article" date="2012" name="Science">
        <title>The Paleozoic origin of enzymatic lignin decomposition reconstructed from 31 fungal genomes.</title>
        <authorList>
            <person name="Floudas D."/>
            <person name="Binder M."/>
            <person name="Riley R."/>
            <person name="Barry K."/>
            <person name="Blanchette R.A."/>
            <person name="Henrissat B."/>
            <person name="Martinez A.T."/>
            <person name="Otillar R."/>
            <person name="Spatafora J.W."/>
            <person name="Yadav J.S."/>
            <person name="Aerts A."/>
            <person name="Benoit I."/>
            <person name="Boyd A."/>
            <person name="Carlson A."/>
            <person name="Copeland A."/>
            <person name="Coutinho P.M."/>
            <person name="de Vries R.P."/>
            <person name="Ferreira P."/>
            <person name="Findley K."/>
            <person name="Foster B."/>
            <person name="Gaskell J."/>
            <person name="Glotzer D."/>
            <person name="Gorecki P."/>
            <person name="Heitman J."/>
            <person name="Hesse C."/>
            <person name="Hori C."/>
            <person name="Igarashi K."/>
            <person name="Jurgens J.A."/>
            <person name="Kallen N."/>
            <person name="Kersten P."/>
            <person name="Kohler A."/>
            <person name="Kuees U."/>
            <person name="Kumar T.K.A."/>
            <person name="Kuo A."/>
            <person name="LaButti K."/>
            <person name="Larrondo L.F."/>
            <person name="Lindquist E."/>
            <person name="Ling A."/>
            <person name="Lombard V."/>
            <person name="Lucas S."/>
            <person name="Lundell T."/>
            <person name="Martin R."/>
            <person name="McLaughlin D.J."/>
            <person name="Morgenstern I."/>
            <person name="Morin E."/>
            <person name="Murat C."/>
            <person name="Nagy L.G."/>
            <person name="Nolan M."/>
            <person name="Ohm R.A."/>
            <person name="Patyshakuliyeva A."/>
            <person name="Rokas A."/>
            <person name="Ruiz-Duenas F.J."/>
            <person name="Sabat G."/>
            <person name="Salamov A."/>
            <person name="Samejima M."/>
            <person name="Schmutz J."/>
            <person name="Slot J.C."/>
            <person name="St John F."/>
            <person name="Stenlid J."/>
            <person name="Sun H."/>
            <person name="Sun S."/>
            <person name="Syed K."/>
            <person name="Tsang A."/>
            <person name="Wiebenga A."/>
            <person name="Young D."/>
            <person name="Pisabarro A."/>
            <person name="Eastwood D.C."/>
            <person name="Martin F."/>
            <person name="Cullen D."/>
            <person name="Grigoriev I.V."/>
            <person name="Hibbett D.S."/>
        </authorList>
    </citation>
    <scope>NUCLEOTIDE SEQUENCE [LARGE SCALE GENOMIC DNA]</scope>
    <source>
        <strain evidence="3">FP-91666</strain>
    </source>
</reference>
<name>R7RVI5_STEHR</name>
<protein>
    <submittedName>
        <fullName evidence="2">Uncharacterized protein</fullName>
    </submittedName>
</protein>
<evidence type="ECO:0000256" key="1">
    <source>
        <dbReference type="SAM" id="MobiDB-lite"/>
    </source>
</evidence>
<feature type="compositionally biased region" description="Basic and acidic residues" evidence="1">
    <location>
        <begin position="639"/>
        <end position="649"/>
    </location>
</feature>
<dbReference type="AlphaFoldDB" id="R7RVI5"/>
<dbReference type="Proteomes" id="UP000053927">
    <property type="component" value="Unassembled WGS sequence"/>
</dbReference>
<evidence type="ECO:0000313" key="3">
    <source>
        <dbReference type="Proteomes" id="UP000053927"/>
    </source>
</evidence>
<dbReference type="RefSeq" id="XP_007311832.1">
    <property type="nucleotide sequence ID" value="XM_007311770.1"/>
</dbReference>
<dbReference type="EMBL" id="JH687415">
    <property type="protein sequence ID" value="EIM79066.1"/>
    <property type="molecule type" value="Genomic_DNA"/>
</dbReference>
<keyword evidence="3" id="KW-1185">Reference proteome</keyword>
<dbReference type="OrthoDB" id="3270899at2759"/>
<accession>R7RVI5</accession>
<dbReference type="KEGG" id="shs:STEHIDRAFT_116815"/>